<evidence type="ECO:0000256" key="3">
    <source>
        <dbReference type="ARBA" id="ARBA00023125"/>
    </source>
</evidence>
<dbReference type="HOGENOM" id="CLU_039613_2_2_11"/>
<dbReference type="EMBL" id="CP006850">
    <property type="protein sequence ID" value="AHH19839.1"/>
    <property type="molecule type" value="Genomic_DNA"/>
</dbReference>
<dbReference type="GO" id="GO:0006351">
    <property type="term" value="P:DNA-templated transcription"/>
    <property type="evidence" value="ECO:0007669"/>
    <property type="project" value="TreeGrafter"/>
</dbReference>
<dbReference type="Pfam" id="PF03466">
    <property type="entry name" value="LysR_substrate"/>
    <property type="match status" value="1"/>
</dbReference>
<dbReference type="PATRIC" id="fig|1415166.3.peg.5213"/>
<dbReference type="SUPFAM" id="SSF53850">
    <property type="entry name" value="Periplasmic binding protein-like II"/>
    <property type="match status" value="1"/>
</dbReference>
<accession>W5TKZ8</accession>
<name>W5TKZ8_9NOCA</name>
<evidence type="ECO:0000256" key="2">
    <source>
        <dbReference type="ARBA" id="ARBA00023015"/>
    </source>
</evidence>
<dbReference type="Pfam" id="PF00126">
    <property type="entry name" value="HTH_1"/>
    <property type="match status" value="1"/>
</dbReference>
<dbReference type="GO" id="GO:0003700">
    <property type="term" value="F:DNA-binding transcription factor activity"/>
    <property type="evidence" value="ECO:0007669"/>
    <property type="project" value="InterPro"/>
</dbReference>
<dbReference type="PANTHER" id="PTHR30537:SF3">
    <property type="entry name" value="TRANSCRIPTIONAL REGULATORY PROTEIN"/>
    <property type="match status" value="1"/>
</dbReference>
<dbReference type="eggNOG" id="COG0583">
    <property type="taxonomic scope" value="Bacteria"/>
</dbReference>
<dbReference type="GO" id="GO:0043565">
    <property type="term" value="F:sequence-specific DNA binding"/>
    <property type="evidence" value="ECO:0007669"/>
    <property type="project" value="TreeGrafter"/>
</dbReference>
<dbReference type="InterPro" id="IPR000847">
    <property type="entry name" value="LysR_HTH_N"/>
</dbReference>
<dbReference type="InterPro" id="IPR036388">
    <property type="entry name" value="WH-like_DNA-bd_sf"/>
</dbReference>
<dbReference type="Gene3D" id="1.10.10.10">
    <property type="entry name" value="Winged helix-like DNA-binding domain superfamily/Winged helix DNA-binding domain"/>
    <property type="match status" value="1"/>
</dbReference>
<dbReference type="Proteomes" id="UP000019150">
    <property type="component" value="Chromosome"/>
</dbReference>
<proteinExistence type="inferred from homology"/>
<organism evidence="6 7">
    <name type="scientific">Nocardia nova SH22a</name>
    <dbReference type="NCBI Taxonomy" id="1415166"/>
    <lineage>
        <taxon>Bacteria</taxon>
        <taxon>Bacillati</taxon>
        <taxon>Actinomycetota</taxon>
        <taxon>Actinomycetes</taxon>
        <taxon>Mycobacteriales</taxon>
        <taxon>Nocardiaceae</taxon>
        <taxon>Nocardia</taxon>
    </lineage>
</organism>
<evidence type="ECO:0000313" key="7">
    <source>
        <dbReference type="Proteomes" id="UP000019150"/>
    </source>
</evidence>
<feature type="domain" description="HTH lysR-type" evidence="5">
    <location>
        <begin position="6"/>
        <end position="63"/>
    </location>
</feature>
<dbReference type="InterPro" id="IPR058163">
    <property type="entry name" value="LysR-type_TF_proteobact-type"/>
</dbReference>
<evidence type="ECO:0000313" key="6">
    <source>
        <dbReference type="EMBL" id="AHH19839.1"/>
    </source>
</evidence>
<dbReference type="Gene3D" id="3.40.190.290">
    <property type="match status" value="1"/>
</dbReference>
<comment type="similarity">
    <text evidence="1">Belongs to the LysR transcriptional regulatory family.</text>
</comment>
<dbReference type="STRING" id="1415166.NONO_c50550"/>
<reference evidence="6 7" key="1">
    <citation type="journal article" date="2014" name="Appl. Environ. Microbiol.">
        <title>Insights into the Microbial Degradation of Rubber and Gutta-Percha by Analysis of the Complete Genome of Nocardia nova SH22a.</title>
        <authorList>
            <person name="Luo Q."/>
            <person name="Hiessl S."/>
            <person name="Poehlein A."/>
            <person name="Daniel R."/>
            <person name="Steinbuchel A."/>
        </authorList>
    </citation>
    <scope>NUCLEOTIDE SEQUENCE [LARGE SCALE GENOMIC DNA]</scope>
    <source>
        <strain evidence="6">SH22a</strain>
    </source>
</reference>
<keyword evidence="4" id="KW-0804">Transcription</keyword>
<evidence type="ECO:0000256" key="1">
    <source>
        <dbReference type="ARBA" id="ARBA00009437"/>
    </source>
</evidence>
<dbReference type="SUPFAM" id="SSF46785">
    <property type="entry name" value="Winged helix' DNA-binding domain"/>
    <property type="match status" value="1"/>
</dbReference>
<gene>
    <name evidence="6" type="ORF">NONO_c50550</name>
</gene>
<protein>
    <submittedName>
        <fullName evidence="6">Transcriptional regulator, LysR family</fullName>
    </submittedName>
</protein>
<sequence>MSPSRPNPDDLLVLLEVAREGTYTRAAEKLGLNHVTISRRLAALERAVGGKLLLRVPTGWEMTPLGERVVAAAERLDDVMKSLSREAISESGLEDVIRISTPSIFGVYVAAPAAARIHQRHPGVRVEILSALKRPAQHRSGVDLEITVGEPDTIQAEAYRMAGYTIGLYASPDYLRRRGTPTTLDDLTEHRLVYYISSLLQIESVDVARQYLPAVRESVTSTDPFAHVVATRDGAGIGLLANFVAADVADLVRLLPDEFAVPMEYWLVAHPEVLRRRAVTELVTEMARIAAPLEHAEPGA</sequence>
<evidence type="ECO:0000259" key="5">
    <source>
        <dbReference type="PROSITE" id="PS50931"/>
    </source>
</evidence>
<dbReference type="InterPro" id="IPR036390">
    <property type="entry name" value="WH_DNA-bd_sf"/>
</dbReference>
<dbReference type="AlphaFoldDB" id="W5TKZ8"/>
<keyword evidence="7" id="KW-1185">Reference proteome</keyword>
<keyword evidence="2" id="KW-0805">Transcription regulation</keyword>
<evidence type="ECO:0000256" key="4">
    <source>
        <dbReference type="ARBA" id="ARBA00023163"/>
    </source>
</evidence>
<keyword evidence="3" id="KW-0238">DNA-binding</keyword>
<dbReference type="PROSITE" id="PS50931">
    <property type="entry name" value="HTH_LYSR"/>
    <property type="match status" value="1"/>
</dbReference>
<dbReference type="InterPro" id="IPR005119">
    <property type="entry name" value="LysR_subst-bd"/>
</dbReference>
<dbReference type="RefSeq" id="WP_237754956.1">
    <property type="nucleotide sequence ID" value="NZ_CP006850.1"/>
</dbReference>
<dbReference type="KEGG" id="nno:NONO_c50550"/>
<dbReference type="PANTHER" id="PTHR30537">
    <property type="entry name" value="HTH-TYPE TRANSCRIPTIONAL REGULATOR"/>
    <property type="match status" value="1"/>
</dbReference>